<comment type="subcellular location">
    <subcellularLocation>
        <location evidence="1">Membrane</location>
        <topology evidence="1">Multi-pass membrane protein</topology>
    </subcellularLocation>
</comment>
<evidence type="ECO:0000313" key="10">
    <source>
        <dbReference type="Proteomes" id="UP000033140"/>
    </source>
</evidence>
<keyword evidence="2" id="KW-0813">Transport</keyword>
<dbReference type="GO" id="GO:0022857">
    <property type="term" value="F:transmembrane transporter activity"/>
    <property type="evidence" value="ECO:0007669"/>
    <property type="project" value="InterPro"/>
</dbReference>
<evidence type="ECO:0000259" key="8">
    <source>
        <dbReference type="PROSITE" id="PS50850"/>
    </source>
</evidence>
<dbReference type="PROSITE" id="PS50850">
    <property type="entry name" value="MFS"/>
    <property type="match status" value="1"/>
</dbReference>
<feature type="transmembrane region" description="Helical" evidence="7">
    <location>
        <begin position="96"/>
        <end position="116"/>
    </location>
</feature>
<reference evidence="9 10" key="1">
    <citation type="journal article" date="2011" name="J. Gen. Appl. Microbiol.">
        <title>Draft genome sequencing of the enigmatic yeast Saitoella complicata.</title>
        <authorList>
            <person name="Nishida H."/>
            <person name="Hamamoto M."/>
            <person name="Sugiyama J."/>
        </authorList>
    </citation>
    <scope>NUCLEOTIDE SEQUENCE [LARGE SCALE GENOMIC DNA]</scope>
    <source>
        <strain evidence="9 10">NRRL Y-17804</strain>
    </source>
</reference>
<dbReference type="FunFam" id="1.20.1250.20:FF:000034">
    <property type="entry name" value="MFS general substrate transporter"/>
    <property type="match status" value="1"/>
</dbReference>
<dbReference type="SUPFAM" id="SSF103473">
    <property type="entry name" value="MFS general substrate transporter"/>
    <property type="match status" value="1"/>
</dbReference>
<dbReference type="AlphaFoldDB" id="A0A0E9NQ61"/>
<evidence type="ECO:0000256" key="1">
    <source>
        <dbReference type="ARBA" id="ARBA00004141"/>
    </source>
</evidence>
<evidence type="ECO:0000256" key="3">
    <source>
        <dbReference type="ARBA" id="ARBA00022692"/>
    </source>
</evidence>
<dbReference type="Proteomes" id="UP000033140">
    <property type="component" value="Unassembled WGS sequence"/>
</dbReference>
<keyword evidence="10" id="KW-1185">Reference proteome</keyword>
<dbReference type="FunFam" id="1.20.1250.20:FF:000068">
    <property type="entry name" value="MFS general substrate transporter"/>
    <property type="match status" value="1"/>
</dbReference>
<feature type="transmembrane region" description="Helical" evidence="7">
    <location>
        <begin position="53"/>
        <end position="70"/>
    </location>
</feature>
<keyword evidence="3 7" id="KW-0812">Transmembrane</keyword>
<dbReference type="InterPro" id="IPR011701">
    <property type="entry name" value="MFS"/>
</dbReference>
<protein>
    <recommendedName>
        <fullName evidence="8">Major facilitator superfamily (MFS) profile domain-containing protein</fullName>
    </recommendedName>
</protein>
<dbReference type="InterPro" id="IPR036259">
    <property type="entry name" value="MFS_trans_sf"/>
</dbReference>
<proteinExistence type="inferred from homology"/>
<dbReference type="InterPro" id="IPR020846">
    <property type="entry name" value="MFS_dom"/>
</dbReference>
<feature type="transmembrane region" description="Helical" evidence="7">
    <location>
        <begin position="447"/>
        <end position="466"/>
    </location>
</feature>
<evidence type="ECO:0000256" key="5">
    <source>
        <dbReference type="ARBA" id="ARBA00023136"/>
    </source>
</evidence>
<dbReference type="PANTHER" id="PTHR43791">
    <property type="entry name" value="PERMEASE-RELATED"/>
    <property type="match status" value="1"/>
</dbReference>
<feature type="transmembrane region" description="Helical" evidence="7">
    <location>
        <begin position="183"/>
        <end position="204"/>
    </location>
</feature>
<evidence type="ECO:0000256" key="4">
    <source>
        <dbReference type="ARBA" id="ARBA00022989"/>
    </source>
</evidence>
<evidence type="ECO:0000256" key="2">
    <source>
        <dbReference type="ARBA" id="ARBA00022448"/>
    </source>
</evidence>
<feature type="transmembrane region" description="Helical" evidence="7">
    <location>
        <begin position="123"/>
        <end position="142"/>
    </location>
</feature>
<dbReference type="OMA" id="GTFIYLQ"/>
<comment type="similarity">
    <text evidence="6">Belongs to the major facilitator superfamily. Allantoate permease family.</text>
</comment>
<evidence type="ECO:0000313" key="9">
    <source>
        <dbReference type="EMBL" id="GAO51831.1"/>
    </source>
</evidence>
<dbReference type="PANTHER" id="PTHR43791:SF5">
    <property type="entry name" value="MAJOR FACILITATOR SUPERFAMILY (MFS) PROFILE DOMAIN-CONTAINING PROTEIN"/>
    <property type="match status" value="1"/>
</dbReference>
<keyword evidence="5 7" id="KW-0472">Membrane</keyword>
<dbReference type="STRING" id="698492.A0A0E9NQ61"/>
<feature type="transmembrane region" description="Helical" evidence="7">
    <location>
        <begin position="288"/>
        <end position="310"/>
    </location>
</feature>
<comment type="caution">
    <text evidence="9">The sequence shown here is derived from an EMBL/GenBank/DDBJ whole genome shotgun (WGS) entry which is preliminary data.</text>
</comment>
<feature type="transmembrane region" description="Helical" evidence="7">
    <location>
        <begin position="414"/>
        <end position="435"/>
    </location>
</feature>
<evidence type="ECO:0000256" key="6">
    <source>
        <dbReference type="ARBA" id="ARBA00037968"/>
    </source>
</evidence>
<feature type="transmembrane region" description="Helical" evidence="7">
    <location>
        <begin position="330"/>
        <end position="347"/>
    </location>
</feature>
<feature type="transmembrane region" description="Helical" evidence="7">
    <location>
        <begin position="216"/>
        <end position="238"/>
    </location>
</feature>
<feature type="transmembrane region" description="Helical" evidence="7">
    <location>
        <begin position="381"/>
        <end position="402"/>
    </location>
</feature>
<sequence length="503" mass="55704">MAEQQTYHEMDKMKIEQVENVAATDGATLSPSVSLRTDQPIDPILEAKIRRKLDFHIIPWIFGLWLLAFIDRSNIGNARIDGLTTQLHLTGTQFNVALAIFYVSYIIVEVPANLVLKRARPRIFLPGIMIGWGVVGTLMGIVKSYEGLLVARFFLGMFEGGLLGGLILYLSTFYRRHELLYRVGLFYTAAPLSGAFGGLLASGIAQMRGIGGLLGWSWIFIIEGIVTVIFGVITIFFLPNDPGSASFLTSEERHIAVERLILDGGVTREDEAGAGFKGKQVWRAVANWNTWLTATIFFCLITPIYSFSLFLPTILKTFTASTTKTQLLSVPPYICGAISVLTTAHFSDRFKRRGYFIMLTTPLGITGYLLLLTSSNPTTKYVGTFLASIGIFPGSPTVMAWLSNNLAPHYTRATGTALQLAIANMAAFVATFTYVTKDAPGYKTGHAINLGFLCVAWLVTAGTVWYNRWENKVRDAGGRNERWAEVRDGEDLGYRHPEFRMTI</sequence>
<name>A0A0E9NQ61_SAICN</name>
<dbReference type="Gene3D" id="1.20.1250.20">
    <property type="entry name" value="MFS general substrate transporter like domains"/>
    <property type="match status" value="2"/>
</dbReference>
<reference evidence="9 10" key="2">
    <citation type="journal article" date="2014" name="J. Gen. Appl. Microbiol.">
        <title>The early diverging ascomycetous budding yeast Saitoella complicata has three histone deacetylases belonging to the Clr6, Hos2, and Rpd3 lineages.</title>
        <authorList>
            <person name="Nishida H."/>
            <person name="Matsumoto T."/>
            <person name="Kondo S."/>
            <person name="Hamamoto M."/>
            <person name="Yoshikawa H."/>
        </authorList>
    </citation>
    <scope>NUCLEOTIDE SEQUENCE [LARGE SCALE GENOMIC DNA]</scope>
    <source>
        <strain evidence="9 10">NRRL Y-17804</strain>
    </source>
</reference>
<accession>A0A0E9NQ61</accession>
<dbReference type="EMBL" id="BACD03000053">
    <property type="protein sequence ID" value="GAO51831.1"/>
    <property type="molecule type" value="Genomic_DNA"/>
</dbReference>
<feature type="transmembrane region" description="Helical" evidence="7">
    <location>
        <begin position="354"/>
        <end position="375"/>
    </location>
</feature>
<keyword evidence="4 7" id="KW-1133">Transmembrane helix</keyword>
<dbReference type="Pfam" id="PF07690">
    <property type="entry name" value="MFS_1"/>
    <property type="match status" value="1"/>
</dbReference>
<evidence type="ECO:0000256" key="7">
    <source>
        <dbReference type="SAM" id="Phobius"/>
    </source>
</evidence>
<feature type="domain" description="Major facilitator superfamily (MFS) profile" evidence="8">
    <location>
        <begin position="57"/>
        <end position="474"/>
    </location>
</feature>
<reference evidence="9 10" key="3">
    <citation type="journal article" date="2015" name="Genome Announc.">
        <title>Draft Genome Sequence of the Archiascomycetous Yeast Saitoella complicata.</title>
        <authorList>
            <person name="Yamauchi K."/>
            <person name="Kondo S."/>
            <person name="Hamamoto M."/>
            <person name="Takahashi Y."/>
            <person name="Ogura Y."/>
            <person name="Hayashi T."/>
            <person name="Nishida H."/>
        </authorList>
    </citation>
    <scope>NUCLEOTIDE SEQUENCE [LARGE SCALE GENOMIC DNA]</scope>
    <source>
        <strain evidence="9 10">NRRL Y-17804</strain>
    </source>
</reference>
<dbReference type="GO" id="GO:0016020">
    <property type="term" value="C:membrane"/>
    <property type="evidence" value="ECO:0007669"/>
    <property type="project" value="UniProtKB-SubCell"/>
</dbReference>
<organism evidence="9 10">
    <name type="scientific">Saitoella complicata (strain BCRC 22490 / CBS 7301 / JCM 7358 / NBRC 10748 / NRRL Y-17804)</name>
    <dbReference type="NCBI Taxonomy" id="698492"/>
    <lineage>
        <taxon>Eukaryota</taxon>
        <taxon>Fungi</taxon>
        <taxon>Dikarya</taxon>
        <taxon>Ascomycota</taxon>
        <taxon>Taphrinomycotina</taxon>
        <taxon>Taphrinomycotina incertae sedis</taxon>
        <taxon>Saitoella</taxon>
    </lineage>
</organism>
<gene>
    <name evidence="9" type="ORF">G7K_5922-t1</name>
</gene>
<feature type="transmembrane region" description="Helical" evidence="7">
    <location>
        <begin position="148"/>
        <end position="171"/>
    </location>
</feature>